<feature type="region of interest" description="Disordered" evidence="1">
    <location>
        <begin position="246"/>
        <end position="265"/>
    </location>
</feature>
<feature type="compositionally biased region" description="Basic and acidic residues" evidence="1">
    <location>
        <begin position="1"/>
        <end position="21"/>
    </location>
</feature>
<evidence type="ECO:0000313" key="3">
    <source>
        <dbReference type="Proteomes" id="UP000774617"/>
    </source>
</evidence>
<feature type="region of interest" description="Disordered" evidence="1">
    <location>
        <begin position="1"/>
        <end position="22"/>
    </location>
</feature>
<organism evidence="2 3">
    <name type="scientific">Macrophomina phaseolina</name>
    <dbReference type="NCBI Taxonomy" id="35725"/>
    <lineage>
        <taxon>Eukaryota</taxon>
        <taxon>Fungi</taxon>
        <taxon>Dikarya</taxon>
        <taxon>Ascomycota</taxon>
        <taxon>Pezizomycotina</taxon>
        <taxon>Dothideomycetes</taxon>
        <taxon>Dothideomycetes incertae sedis</taxon>
        <taxon>Botryosphaeriales</taxon>
        <taxon>Botryosphaeriaceae</taxon>
        <taxon>Macrophomina</taxon>
    </lineage>
</organism>
<dbReference type="EMBL" id="JAGTJR010000035">
    <property type="protein sequence ID" value="KAH7036433.1"/>
    <property type="molecule type" value="Genomic_DNA"/>
</dbReference>
<keyword evidence="3" id="KW-1185">Reference proteome</keyword>
<name>A0ABQ8G1D8_9PEZI</name>
<gene>
    <name evidence="2" type="ORF">B0J12DRAFT_265765</name>
</gene>
<feature type="compositionally biased region" description="Polar residues" evidence="1">
    <location>
        <begin position="252"/>
        <end position="263"/>
    </location>
</feature>
<protein>
    <recommendedName>
        <fullName evidence="4">BTB domain-containing protein</fullName>
    </recommendedName>
</protein>
<proteinExistence type="predicted"/>
<evidence type="ECO:0008006" key="4">
    <source>
        <dbReference type="Google" id="ProtNLM"/>
    </source>
</evidence>
<reference evidence="2 3" key="1">
    <citation type="journal article" date="2021" name="Nat. Commun.">
        <title>Genetic determinants of endophytism in the Arabidopsis root mycobiome.</title>
        <authorList>
            <person name="Mesny F."/>
            <person name="Miyauchi S."/>
            <person name="Thiergart T."/>
            <person name="Pickel B."/>
            <person name="Atanasova L."/>
            <person name="Karlsson M."/>
            <person name="Huettel B."/>
            <person name="Barry K.W."/>
            <person name="Haridas S."/>
            <person name="Chen C."/>
            <person name="Bauer D."/>
            <person name="Andreopoulos W."/>
            <person name="Pangilinan J."/>
            <person name="LaButti K."/>
            <person name="Riley R."/>
            <person name="Lipzen A."/>
            <person name="Clum A."/>
            <person name="Drula E."/>
            <person name="Henrissat B."/>
            <person name="Kohler A."/>
            <person name="Grigoriev I.V."/>
            <person name="Martin F.M."/>
            <person name="Hacquard S."/>
        </authorList>
    </citation>
    <scope>NUCLEOTIDE SEQUENCE [LARGE SCALE GENOMIC DNA]</scope>
    <source>
        <strain evidence="2 3">MPI-SDFR-AT-0080</strain>
    </source>
</reference>
<sequence length="325" mass="36931">MAGETEEIKRPRSEHESDGRVPKKTKLQAYNDLLKHPVMVYIGQGSELFHCFAAKLWTTSALFRIKLAELNYSPNGHIPLQQTHLYLPNEQPSDFGRYREWMDKSRLWQTLNELDALKPCDLSRLFCFAERIGAKNLKNQCINVLYEKTRIFWIRLAKCNSSAARQTLKYEQLNSWHRAARWVANNIESPLVESALRRFFVDWFAYFLLQMLSELDAKGLAHYPNAFLWHVLRAINAALRRHVPGLPLPDQSPATNSTTTAMSTPGGGTAITVEIGRSPHAGPIPALAHTEVDTTTRAARLPPVPHMKTDAAYMASLFFKKPAYS</sequence>
<evidence type="ECO:0000256" key="1">
    <source>
        <dbReference type="SAM" id="MobiDB-lite"/>
    </source>
</evidence>
<accession>A0ABQ8G1D8</accession>
<evidence type="ECO:0000313" key="2">
    <source>
        <dbReference type="EMBL" id="KAH7036433.1"/>
    </source>
</evidence>
<dbReference type="Proteomes" id="UP000774617">
    <property type="component" value="Unassembled WGS sequence"/>
</dbReference>
<comment type="caution">
    <text evidence="2">The sequence shown here is derived from an EMBL/GenBank/DDBJ whole genome shotgun (WGS) entry which is preliminary data.</text>
</comment>